<reference evidence="2" key="2">
    <citation type="journal article" date="2013" name="PLoS Genet.">
        <title>Comparative genome structure, secondary metabolite, and effector coding capacity across Cochliobolus pathogens.</title>
        <authorList>
            <person name="Condon B.J."/>
            <person name="Leng Y."/>
            <person name="Wu D."/>
            <person name="Bushley K.E."/>
            <person name="Ohm R.A."/>
            <person name="Otillar R."/>
            <person name="Martin J."/>
            <person name="Schackwitz W."/>
            <person name="Grimwood J."/>
            <person name="MohdZainudin N."/>
            <person name="Xue C."/>
            <person name="Wang R."/>
            <person name="Manning V.A."/>
            <person name="Dhillon B."/>
            <person name="Tu Z.J."/>
            <person name="Steffenson B.J."/>
            <person name="Salamov A."/>
            <person name="Sun H."/>
            <person name="Lowry S."/>
            <person name="LaButti K."/>
            <person name="Han J."/>
            <person name="Copeland A."/>
            <person name="Lindquist E."/>
            <person name="Barry K."/>
            <person name="Schmutz J."/>
            <person name="Baker S.E."/>
            <person name="Ciuffetti L.M."/>
            <person name="Grigoriev I.V."/>
            <person name="Zhong S."/>
            <person name="Turgeon B.G."/>
        </authorList>
    </citation>
    <scope>NUCLEOTIDE SEQUENCE [LARGE SCALE GENOMIC DNA]</scope>
    <source>
        <strain evidence="2">C5 / ATCC 48332 / race O</strain>
    </source>
</reference>
<sequence>MGVYEKSLIFGHTNNSMDVTRNYPLISGERFRFSADVNANNPDEHARTDPFVARIDLLGEDHQETEGHGYKNPGFWVGHLHRYYPTNMTALDAFTLLVVKKGTSHRFLIKSSDAPRSLSIV</sequence>
<reference evidence="1 2" key="1">
    <citation type="journal article" date="2012" name="PLoS Pathog.">
        <title>Diverse lifestyles and strategies of plant pathogenesis encoded in the genomes of eighteen Dothideomycetes fungi.</title>
        <authorList>
            <person name="Ohm R.A."/>
            <person name="Feau N."/>
            <person name="Henrissat B."/>
            <person name="Schoch C.L."/>
            <person name="Horwitz B.A."/>
            <person name="Barry K.W."/>
            <person name="Condon B.J."/>
            <person name="Copeland A.C."/>
            <person name="Dhillon B."/>
            <person name="Glaser F."/>
            <person name="Hesse C.N."/>
            <person name="Kosti I."/>
            <person name="LaButti K."/>
            <person name="Lindquist E.A."/>
            <person name="Lucas S."/>
            <person name="Salamov A.A."/>
            <person name="Bradshaw R.E."/>
            <person name="Ciuffetti L."/>
            <person name="Hamelin R.C."/>
            <person name="Kema G.H.J."/>
            <person name="Lawrence C."/>
            <person name="Scott J.A."/>
            <person name="Spatafora J.W."/>
            <person name="Turgeon B.G."/>
            <person name="de Wit P.J.G.M."/>
            <person name="Zhong S."/>
            <person name="Goodwin S.B."/>
            <person name="Grigoriev I.V."/>
        </authorList>
    </citation>
    <scope>NUCLEOTIDE SEQUENCE [LARGE SCALE GENOMIC DNA]</scope>
    <source>
        <strain evidence="2">C5 / ATCC 48332 / race O</strain>
    </source>
</reference>
<protein>
    <submittedName>
        <fullName evidence="1">Uncharacterized protein</fullName>
    </submittedName>
</protein>
<keyword evidence="2" id="KW-1185">Reference proteome</keyword>
<evidence type="ECO:0000313" key="2">
    <source>
        <dbReference type="Proteomes" id="UP000016936"/>
    </source>
</evidence>
<organism evidence="1 2">
    <name type="scientific">Cochliobolus heterostrophus (strain C5 / ATCC 48332 / race O)</name>
    <name type="common">Southern corn leaf blight fungus</name>
    <name type="synonym">Bipolaris maydis</name>
    <dbReference type="NCBI Taxonomy" id="701091"/>
    <lineage>
        <taxon>Eukaryota</taxon>
        <taxon>Fungi</taxon>
        <taxon>Dikarya</taxon>
        <taxon>Ascomycota</taxon>
        <taxon>Pezizomycotina</taxon>
        <taxon>Dothideomycetes</taxon>
        <taxon>Pleosporomycetidae</taxon>
        <taxon>Pleosporales</taxon>
        <taxon>Pleosporineae</taxon>
        <taxon>Pleosporaceae</taxon>
        <taxon>Bipolaris</taxon>
    </lineage>
</organism>
<dbReference type="AlphaFoldDB" id="M2T146"/>
<gene>
    <name evidence="1" type="ORF">COCHEDRAFT_1213784</name>
</gene>
<evidence type="ECO:0000313" key="1">
    <source>
        <dbReference type="EMBL" id="EMD91310.1"/>
    </source>
</evidence>
<name>M2T146_COCH5</name>
<accession>M2T146</accession>
<dbReference type="HOGENOM" id="CLU_2037837_0_0_1"/>
<dbReference type="EMBL" id="KB445576">
    <property type="protein sequence ID" value="EMD91310.1"/>
    <property type="molecule type" value="Genomic_DNA"/>
</dbReference>
<dbReference type="Proteomes" id="UP000016936">
    <property type="component" value="Unassembled WGS sequence"/>
</dbReference>
<proteinExistence type="predicted"/>